<evidence type="ECO:0000313" key="5">
    <source>
        <dbReference type="Proteomes" id="UP001233999"/>
    </source>
</evidence>
<dbReference type="Pfam" id="PF22299">
    <property type="entry name" value="BRISC_FAM175B_helical"/>
    <property type="match status" value="1"/>
</dbReference>
<dbReference type="InterPro" id="IPR055064">
    <property type="entry name" value="BRISC_FAM175B_helical"/>
</dbReference>
<dbReference type="GO" id="GO:0031593">
    <property type="term" value="F:polyubiquitin modification-dependent protein binding"/>
    <property type="evidence" value="ECO:0007669"/>
    <property type="project" value="TreeGrafter"/>
</dbReference>
<evidence type="ECO:0000256" key="1">
    <source>
        <dbReference type="SAM" id="Coils"/>
    </source>
</evidence>
<dbReference type="GO" id="GO:0005634">
    <property type="term" value="C:nucleus"/>
    <property type="evidence" value="ECO:0007669"/>
    <property type="project" value="TreeGrafter"/>
</dbReference>
<reference evidence="4" key="1">
    <citation type="journal article" date="2023" name="IScience">
        <title>Live-bearing cockroach genome reveals convergent evolutionary mechanisms linked to viviparity in insects and beyond.</title>
        <authorList>
            <person name="Fouks B."/>
            <person name="Harrison M.C."/>
            <person name="Mikhailova A.A."/>
            <person name="Marchal E."/>
            <person name="English S."/>
            <person name="Carruthers M."/>
            <person name="Jennings E.C."/>
            <person name="Chiamaka E.L."/>
            <person name="Frigard R.A."/>
            <person name="Pippel M."/>
            <person name="Attardo G.M."/>
            <person name="Benoit J.B."/>
            <person name="Bornberg-Bauer E."/>
            <person name="Tobe S.S."/>
        </authorList>
    </citation>
    <scope>NUCLEOTIDE SEQUENCE</scope>
    <source>
        <strain evidence="4">Stay&amp;Tobe</strain>
    </source>
</reference>
<dbReference type="Pfam" id="PF21125">
    <property type="entry name" value="MPN_2A_DUB_like"/>
    <property type="match status" value="1"/>
</dbReference>
<protein>
    <recommendedName>
        <fullName evidence="3">BRISC complex subunit FAM175B helical domain-containing protein</fullName>
    </recommendedName>
</protein>
<evidence type="ECO:0000256" key="2">
    <source>
        <dbReference type="SAM" id="MobiDB-lite"/>
    </source>
</evidence>
<dbReference type="PANTHER" id="PTHR31728:SF5">
    <property type="entry name" value="OS07G0540200 PROTEIN"/>
    <property type="match status" value="1"/>
</dbReference>
<dbReference type="GO" id="GO:0008608">
    <property type="term" value="P:attachment of spindle microtubules to kinetochore"/>
    <property type="evidence" value="ECO:0007669"/>
    <property type="project" value="TreeGrafter"/>
</dbReference>
<dbReference type="AlphaFoldDB" id="A0AAD8A4Z9"/>
<dbReference type="PRINTS" id="PR02051">
    <property type="entry name" value="PROTEINF175"/>
</dbReference>
<dbReference type="EMBL" id="JASPKZ010003843">
    <property type="protein sequence ID" value="KAJ9592245.1"/>
    <property type="molecule type" value="Genomic_DNA"/>
</dbReference>
<reference evidence="4" key="2">
    <citation type="submission" date="2023-05" db="EMBL/GenBank/DDBJ databases">
        <authorList>
            <person name="Fouks B."/>
        </authorList>
    </citation>
    <scope>NUCLEOTIDE SEQUENCE</scope>
    <source>
        <strain evidence="4">Stay&amp;Tobe</strain>
        <tissue evidence="4">Testes</tissue>
    </source>
</reference>
<evidence type="ECO:0000313" key="4">
    <source>
        <dbReference type="EMBL" id="KAJ9592245.1"/>
    </source>
</evidence>
<keyword evidence="1" id="KW-0175">Coiled coil</keyword>
<feature type="compositionally biased region" description="Polar residues" evidence="2">
    <location>
        <begin position="353"/>
        <end position="383"/>
    </location>
</feature>
<feature type="domain" description="BRISC complex subunit FAM175B helical" evidence="3">
    <location>
        <begin position="192"/>
        <end position="250"/>
    </location>
</feature>
<organism evidence="4 5">
    <name type="scientific">Diploptera punctata</name>
    <name type="common">Pacific beetle cockroach</name>
    <dbReference type="NCBI Taxonomy" id="6984"/>
    <lineage>
        <taxon>Eukaryota</taxon>
        <taxon>Metazoa</taxon>
        <taxon>Ecdysozoa</taxon>
        <taxon>Arthropoda</taxon>
        <taxon>Hexapoda</taxon>
        <taxon>Insecta</taxon>
        <taxon>Pterygota</taxon>
        <taxon>Neoptera</taxon>
        <taxon>Polyneoptera</taxon>
        <taxon>Dictyoptera</taxon>
        <taxon>Blattodea</taxon>
        <taxon>Blaberoidea</taxon>
        <taxon>Blaberidae</taxon>
        <taxon>Diplopterinae</taxon>
        <taxon>Diploptera</taxon>
    </lineage>
</organism>
<evidence type="ECO:0000259" key="3">
    <source>
        <dbReference type="Pfam" id="PF22299"/>
    </source>
</evidence>
<proteinExistence type="predicted"/>
<dbReference type="PANTHER" id="PTHR31728">
    <property type="entry name" value="ABRAXAS FAMILY MEMBER"/>
    <property type="match status" value="1"/>
</dbReference>
<feature type="compositionally biased region" description="Polar residues" evidence="2">
    <location>
        <begin position="299"/>
        <end position="319"/>
    </location>
</feature>
<comment type="caution">
    <text evidence="4">The sequence shown here is derived from an EMBL/GenBank/DDBJ whole genome shotgun (WGS) entry which is preliminary data.</text>
</comment>
<dbReference type="InterPro" id="IPR023238">
    <property type="entry name" value="FAM175"/>
</dbReference>
<feature type="coiled-coil region" evidence="1">
    <location>
        <begin position="224"/>
        <end position="251"/>
    </location>
</feature>
<dbReference type="GO" id="GO:0008017">
    <property type="term" value="F:microtubule binding"/>
    <property type="evidence" value="ECO:0007669"/>
    <property type="project" value="TreeGrafter"/>
</dbReference>
<dbReference type="CDD" id="cd23525">
    <property type="entry name" value="Abraxas_2_insects"/>
    <property type="match status" value="1"/>
</dbReference>
<accession>A0AAD8A4Z9</accession>
<dbReference type="GO" id="GO:0090307">
    <property type="term" value="P:mitotic spindle assembly"/>
    <property type="evidence" value="ECO:0007669"/>
    <property type="project" value="TreeGrafter"/>
</dbReference>
<sequence>MAANVYVRVSGPALSFLLYENVKSPSDQEGFLLGEVLSHVTDTISDSQMRGEKTETLISVNSLMPIPSSLVFYNGIGKINHEKLKQFLKGKQKEVVGWYCFRRNCVLGPHLRDKLLHKELCAALPHLSAEHLTLCLLNTTVSSPGSTHLFNHKFLRHRHRMFEAVPVQIHNLGEAPQSEYKVVPSTACLSNSFHDIISSLRSGHDASSDASLVCNIQKALQEHLRSLIRDVELSDKRIADLEMEIDSLRLQAPPLSNEVLLPEILKDDTVIIGQKNACSSSKEPAPSIEKPKAVPSKPMKNTTESNHIESNSPKKQNSPDVFDFVTDMKIEMSQPQKRPNERGRGRGAGRGFKNQTDSTPNNRHTLNKDTNSPVVKSNLPNINNLNVKTRMGYAQAVKKLPGAEGSPAAKNNCETQKH</sequence>
<name>A0AAD8A4Z9_DIPPU</name>
<feature type="region of interest" description="Disordered" evidence="2">
    <location>
        <begin position="398"/>
        <end position="418"/>
    </location>
</feature>
<dbReference type="Proteomes" id="UP001233999">
    <property type="component" value="Unassembled WGS sequence"/>
</dbReference>
<dbReference type="GO" id="GO:0070536">
    <property type="term" value="P:protein K63-linked deubiquitination"/>
    <property type="evidence" value="ECO:0007669"/>
    <property type="project" value="TreeGrafter"/>
</dbReference>
<keyword evidence="5" id="KW-1185">Reference proteome</keyword>
<gene>
    <name evidence="4" type="ORF">L9F63_001246</name>
</gene>
<feature type="region of interest" description="Disordered" evidence="2">
    <location>
        <begin position="276"/>
        <end position="383"/>
    </location>
</feature>